<dbReference type="Pfam" id="PF17236">
    <property type="entry name" value="SU10_MCP"/>
    <property type="match status" value="1"/>
</dbReference>
<dbReference type="InterPro" id="IPR035198">
    <property type="entry name" value="SU10_MCP"/>
</dbReference>
<evidence type="ECO:0000313" key="3">
    <source>
        <dbReference type="EMBL" id="CAB5221099.1"/>
    </source>
</evidence>
<keyword evidence="2" id="KW-0946">Virion</keyword>
<organism evidence="3">
    <name type="scientific">uncultured Caudovirales phage</name>
    <dbReference type="NCBI Taxonomy" id="2100421"/>
    <lineage>
        <taxon>Viruses</taxon>
        <taxon>Duplodnaviria</taxon>
        <taxon>Heunggongvirae</taxon>
        <taxon>Uroviricota</taxon>
        <taxon>Caudoviricetes</taxon>
        <taxon>Peduoviridae</taxon>
        <taxon>Maltschvirus</taxon>
        <taxon>Maltschvirus maltsch</taxon>
    </lineage>
</organism>
<sequence>MADIERALSTSVGTTGAYLIPEVVDPVIRDYVAKATPLLGLVNRVQWPTQTYYIRKRTGLPTATFSADGGSLPAATDSTYAKVAKNVKFLYTRGEVTGPLIAASGGVVNALQEEIRVHSGVIAERLTSAIIHGDGTGDSNNELVGALAQVNASTPGDEGGTTTASGALTLAMIDKAIDDTKGEGNVILTTMAVRRKINALLQAQQRFVDRVEVGAGFRVLSYDGLPIVTDDHMTSDWILVARREDMKLIVNQDFTFEQLAKTKDSEDFFIKGYFGFALEGRPVLLKGFTI</sequence>
<reference evidence="3" key="1">
    <citation type="submission" date="2020-05" db="EMBL/GenBank/DDBJ databases">
        <authorList>
            <person name="Chiriac C."/>
            <person name="Salcher M."/>
            <person name="Ghai R."/>
            <person name="Kavagutti S V."/>
        </authorList>
    </citation>
    <scope>NUCLEOTIDE SEQUENCE</scope>
</reference>
<evidence type="ECO:0000256" key="2">
    <source>
        <dbReference type="ARBA" id="ARBA00022844"/>
    </source>
</evidence>
<comment type="subcellular location">
    <subcellularLocation>
        <location evidence="1">Virion</location>
    </subcellularLocation>
</comment>
<dbReference type="NCBIfam" id="TIGR01554">
    <property type="entry name" value="major_cap_HK97"/>
    <property type="match status" value="1"/>
</dbReference>
<dbReference type="GO" id="GO:0044423">
    <property type="term" value="C:virion component"/>
    <property type="evidence" value="ECO:0007669"/>
    <property type="project" value="UniProtKB-KW"/>
</dbReference>
<dbReference type="EMBL" id="LR798289">
    <property type="protein sequence ID" value="CAB5221099.1"/>
    <property type="molecule type" value="Genomic_DNA"/>
</dbReference>
<name>A0A6J7WSN4_9CAUD</name>
<dbReference type="SUPFAM" id="SSF56563">
    <property type="entry name" value="Major capsid protein gp5"/>
    <property type="match status" value="1"/>
</dbReference>
<gene>
    <name evidence="3" type="ORF">UFOVP357_75</name>
</gene>
<evidence type="ECO:0000256" key="1">
    <source>
        <dbReference type="ARBA" id="ARBA00004328"/>
    </source>
</evidence>
<accession>A0A6J7WSN4</accession>
<dbReference type="InterPro" id="IPR024455">
    <property type="entry name" value="Phage_capsid"/>
</dbReference>
<protein>
    <submittedName>
        <fullName evidence="3">Phage major capsid protein, HK97</fullName>
    </submittedName>
</protein>
<proteinExistence type="predicted"/>